<dbReference type="Gene3D" id="3.30.420.10">
    <property type="entry name" value="Ribonuclease H-like superfamily/Ribonuclease H"/>
    <property type="match status" value="1"/>
</dbReference>
<evidence type="ECO:0000259" key="2">
    <source>
        <dbReference type="PROSITE" id="PS50994"/>
    </source>
</evidence>
<accession>A0ABT1VBM4</accession>
<proteinExistence type="predicted"/>
<evidence type="ECO:0000313" key="3">
    <source>
        <dbReference type="EMBL" id="MCQ8193921.1"/>
    </source>
</evidence>
<feature type="domain" description="Integrase catalytic" evidence="2">
    <location>
        <begin position="160"/>
        <end position="333"/>
    </location>
</feature>
<protein>
    <submittedName>
        <fullName evidence="3">Integrase core domain-containing protein</fullName>
    </submittedName>
</protein>
<dbReference type="PROSITE" id="PS50994">
    <property type="entry name" value="INTEGRASE"/>
    <property type="match status" value="1"/>
</dbReference>
<dbReference type="InterPro" id="IPR009057">
    <property type="entry name" value="Homeodomain-like_sf"/>
</dbReference>
<dbReference type="Proteomes" id="UP001204746">
    <property type="component" value="Unassembled WGS sequence"/>
</dbReference>
<dbReference type="SUPFAM" id="SSF53098">
    <property type="entry name" value="Ribonuclease H-like"/>
    <property type="match status" value="1"/>
</dbReference>
<reference evidence="3 4" key="1">
    <citation type="submission" date="2022-07" db="EMBL/GenBank/DDBJ databases">
        <authorList>
            <person name="Phongsopitanun W."/>
            <person name="Tanasupawat S."/>
        </authorList>
    </citation>
    <scope>NUCLEOTIDE SEQUENCE [LARGE SCALE GENOMIC DNA]</scope>
    <source>
        <strain evidence="3 4">RCU-064</strain>
    </source>
</reference>
<evidence type="ECO:0000313" key="4">
    <source>
        <dbReference type="Proteomes" id="UP001204746"/>
    </source>
</evidence>
<keyword evidence="4" id="KW-1185">Reference proteome</keyword>
<name>A0ABT1VBM4_9ACTN</name>
<feature type="region of interest" description="Disordered" evidence="1">
    <location>
        <begin position="315"/>
        <end position="335"/>
    </location>
</feature>
<dbReference type="InterPro" id="IPR001584">
    <property type="entry name" value="Integrase_cat-core"/>
</dbReference>
<gene>
    <name evidence="3" type="ORF">NP777_37900</name>
</gene>
<dbReference type="InterPro" id="IPR012337">
    <property type="entry name" value="RNaseH-like_sf"/>
</dbReference>
<dbReference type="EMBL" id="JANIAA010000040">
    <property type="protein sequence ID" value="MCQ8193921.1"/>
    <property type="molecule type" value="Genomic_DNA"/>
</dbReference>
<dbReference type="InterPro" id="IPR036397">
    <property type="entry name" value="RNaseH_sf"/>
</dbReference>
<organism evidence="3 4">
    <name type="scientific">Streptomyces rugosispiralis</name>
    <dbReference type="NCBI Taxonomy" id="2967341"/>
    <lineage>
        <taxon>Bacteria</taxon>
        <taxon>Bacillati</taxon>
        <taxon>Actinomycetota</taxon>
        <taxon>Actinomycetes</taxon>
        <taxon>Kitasatosporales</taxon>
        <taxon>Streptomycetaceae</taxon>
        <taxon>Streptomyces</taxon>
    </lineage>
</organism>
<comment type="caution">
    <text evidence="3">The sequence shown here is derived from an EMBL/GenBank/DDBJ whole genome shotgun (WGS) entry which is preliminary data.</text>
</comment>
<dbReference type="SUPFAM" id="SSF46689">
    <property type="entry name" value="Homeodomain-like"/>
    <property type="match status" value="1"/>
</dbReference>
<evidence type="ECO:0000256" key="1">
    <source>
        <dbReference type="SAM" id="MobiDB-lite"/>
    </source>
</evidence>
<dbReference type="Pfam" id="PF13683">
    <property type="entry name" value="rve_3"/>
    <property type="match status" value="1"/>
</dbReference>
<dbReference type="RefSeq" id="WP_256654759.1">
    <property type="nucleotide sequence ID" value="NZ_JANIAA010000040.1"/>
</dbReference>
<sequence>MVLSIVTALARNLVMVPTAVLRRRVAKDAEVLALRHENAVLRRQTARVRYEPADRIWRAVLSRLVPRDRWREVFAVTPTTLLRWHQELVKHKWTFTRHRRRPGRPPTAPTVKQLSLRLARENSNWGHRRIQGELARLGCSIAPSTVWEILNAAGIDPAPQRSGPTWRQFLSAQAHGIIATDFLHLDTVSLKRLYALIFIEHGTRRVHLAGVTAHPTAEWTTRQARNLAMTLGCRMDSLRFLLRDRDSKYTRSIDTVFEADDVEVLLSPPRAPRANAICERAVGTLRREILDRILIYDEAHAQAVLTAYIRHYNQHRPHQSRQQLPPGSTEPPAPVTVTDLQAHRIRRQPVFGGLINEYRHAA</sequence>